<feature type="transmembrane region" description="Helical" evidence="1">
    <location>
        <begin position="71"/>
        <end position="93"/>
    </location>
</feature>
<keyword evidence="1" id="KW-0812">Transmembrane</keyword>
<name>A0ABQ8P9M7_9CRYT</name>
<comment type="caution">
    <text evidence="2">The sequence shown here is derived from an EMBL/GenBank/DDBJ whole genome shotgun (WGS) entry which is preliminary data.</text>
</comment>
<evidence type="ECO:0000313" key="3">
    <source>
        <dbReference type="Proteomes" id="UP001071777"/>
    </source>
</evidence>
<proteinExistence type="predicted"/>
<evidence type="ECO:0008006" key="4">
    <source>
        <dbReference type="Google" id="ProtNLM"/>
    </source>
</evidence>
<dbReference type="Proteomes" id="UP001071777">
    <property type="component" value="Unassembled WGS sequence"/>
</dbReference>
<feature type="transmembrane region" description="Helical" evidence="1">
    <location>
        <begin position="45"/>
        <end position="64"/>
    </location>
</feature>
<sequence length="139" mass="15690">MLSQEVRPVEIVSGRSNDAMGTKEAEIEKTHETVIPNYVAFLRELFVGMIGSLLSLLLSISAIYTHFDRRVATYSLNTGIELLLGLTIGFSGFEKYFGDPELKRVTLPQLVYCVVFASISIVLARYEHQFNKKKLTKRT</sequence>
<protein>
    <recommendedName>
        <fullName evidence="4">Integral membrane protein</fullName>
    </recommendedName>
</protein>
<keyword evidence="3" id="KW-1185">Reference proteome</keyword>
<gene>
    <name evidence="2" type="ORF">OJ252_1022</name>
</gene>
<reference evidence="2" key="1">
    <citation type="submission" date="2022-10" db="EMBL/GenBank/DDBJ databases">
        <title>Adaptive evolution leads to modifications in subtelomeric GC content in a zoonotic Cryptosporidium species.</title>
        <authorList>
            <person name="Li J."/>
            <person name="Feng Y."/>
            <person name="Xiao L."/>
        </authorList>
    </citation>
    <scope>NUCLEOTIDE SEQUENCE</scope>
    <source>
        <strain evidence="2">25894</strain>
    </source>
</reference>
<organism evidence="2 3">
    <name type="scientific">Cryptosporidium canis</name>
    <dbReference type="NCBI Taxonomy" id="195482"/>
    <lineage>
        <taxon>Eukaryota</taxon>
        <taxon>Sar</taxon>
        <taxon>Alveolata</taxon>
        <taxon>Apicomplexa</taxon>
        <taxon>Conoidasida</taxon>
        <taxon>Coccidia</taxon>
        <taxon>Eucoccidiorida</taxon>
        <taxon>Eimeriorina</taxon>
        <taxon>Cryptosporidiidae</taxon>
        <taxon>Cryptosporidium</taxon>
    </lineage>
</organism>
<dbReference type="EMBL" id="JAPCXB010000036">
    <property type="protein sequence ID" value="KAJ1613302.1"/>
    <property type="molecule type" value="Genomic_DNA"/>
</dbReference>
<keyword evidence="1" id="KW-0472">Membrane</keyword>
<accession>A0ABQ8P9M7</accession>
<evidence type="ECO:0000256" key="1">
    <source>
        <dbReference type="SAM" id="Phobius"/>
    </source>
</evidence>
<keyword evidence="1" id="KW-1133">Transmembrane helix</keyword>
<evidence type="ECO:0000313" key="2">
    <source>
        <dbReference type="EMBL" id="KAJ1613302.1"/>
    </source>
</evidence>
<feature type="transmembrane region" description="Helical" evidence="1">
    <location>
        <begin position="105"/>
        <end position="124"/>
    </location>
</feature>